<evidence type="ECO:0000313" key="6">
    <source>
        <dbReference type="Proteomes" id="UP000469558"/>
    </source>
</evidence>
<evidence type="ECO:0000259" key="4">
    <source>
        <dbReference type="Pfam" id="PF13193"/>
    </source>
</evidence>
<gene>
    <name evidence="5" type="ORF">LSUE1_G001639</name>
</gene>
<dbReference type="EMBL" id="QGMK01000136">
    <property type="protein sequence ID" value="TVY83939.1"/>
    <property type="molecule type" value="Genomic_DNA"/>
</dbReference>
<organism evidence="5 6">
    <name type="scientific">Lachnellula suecica</name>
    <dbReference type="NCBI Taxonomy" id="602035"/>
    <lineage>
        <taxon>Eukaryota</taxon>
        <taxon>Fungi</taxon>
        <taxon>Dikarya</taxon>
        <taxon>Ascomycota</taxon>
        <taxon>Pezizomycotina</taxon>
        <taxon>Leotiomycetes</taxon>
        <taxon>Helotiales</taxon>
        <taxon>Lachnaceae</taxon>
        <taxon>Lachnellula</taxon>
    </lineage>
</organism>
<name>A0A8T9CDQ4_9HELO</name>
<dbReference type="AlphaFoldDB" id="A0A8T9CDQ4"/>
<feature type="domain" description="AMP-binding enzyme C-terminal" evidence="4">
    <location>
        <begin position="448"/>
        <end position="523"/>
    </location>
</feature>
<dbReference type="SUPFAM" id="SSF56801">
    <property type="entry name" value="Acetyl-CoA synthetase-like"/>
    <property type="match status" value="1"/>
</dbReference>
<evidence type="ECO:0000259" key="3">
    <source>
        <dbReference type="Pfam" id="PF00501"/>
    </source>
</evidence>
<dbReference type="InterPro" id="IPR045851">
    <property type="entry name" value="AMP-bd_C_sf"/>
</dbReference>
<dbReference type="InterPro" id="IPR042099">
    <property type="entry name" value="ANL_N_sf"/>
</dbReference>
<dbReference type="InterPro" id="IPR000873">
    <property type="entry name" value="AMP-dep_synth/lig_dom"/>
</dbReference>
<dbReference type="Gene3D" id="3.30.300.30">
    <property type="match status" value="1"/>
</dbReference>
<sequence>MVYQARTDYPVPDLDLLSLLFDSDTCQAKEETQIHIDAADPSNAINKSEARSMLQRIAHGLRSEFSVGASGSGKDVVVCISSGQPMLPIFFFGVIAAGGVFSAASTAFKAPELANQIQLGGSNLLVCSTDTKDVALLAAVQCGLSPSRVLVLDSNPWTLTPIEEGVSCISEQKLDWRRITNRKELTSSLICLVYSSGTTGVLLSHANMVASAVLSGSLSVDRSKPPFEYRTLAHLPAAHIAGVQGYLVNPFFMGGSVYWMRVFSWPEFLEYNRRYRITYIFSVPPIFLLVAKSPLVKDHFDSLEIAISGAAPLGKELQAAASSKLRNGKTFITQTWGLSETTSSITLMPWGEKDDTGSVSPLLPSIEMRIVDDNFVDMEPGQPGEALVRGPIVTNGYHKNVEANAEVFKDGWFCTGEVAVVRANGKIYIVDRKKELIKYKGLQIAPAELEALLLSHSKIKDAAVIGVLDESAGTEVPRAYCVTEGGISEEEIKGFVNERVAGHKQLRGGVVFLQAIPKSAAGKILRKDLRQLAQRQLRAKL</sequence>
<dbReference type="OrthoDB" id="1898221at2759"/>
<dbReference type="FunFam" id="3.30.300.30:FF:000007">
    <property type="entry name" value="4-coumarate--CoA ligase 2"/>
    <property type="match status" value="1"/>
</dbReference>
<comment type="caution">
    <text evidence="5">The sequence shown here is derived from an EMBL/GenBank/DDBJ whole genome shotgun (WGS) entry which is preliminary data.</text>
</comment>
<reference evidence="5 6" key="1">
    <citation type="submission" date="2018-05" db="EMBL/GenBank/DDBJ databases">
        <title>Genome sequencing and assembly of the regulated plant pathogen Lachnellula willkommii and related sister species for the development of diagnostic species identification markers.</title>
        <authorList>
            <person name="Giroux E."/>
            <person name="Bilodeau G."/>
        </authorList>
    </citation>
    <scope>NUCLEOTIDE SEQUENCE [LARGE SCALE GENOMIC DNA]</scope>
    <source>
        <strain evidence="5 6">CBS 268.59</strain>
    </source>
</reference>
<dbReference type="PANTHER" id="PTHR24096">
    <property type="entry name" value="LONG-CHAIN-FATTY-ACID--COA LIGASE"/>
    <property type="match status" value="1"/>
</dbReference>
<accession>A0A8T9CDQ4</accession>
<keyword evidence="2" id="KW-0436">Ligase</keyword>
<dbReference type="Gene3D" id="3.40.50.12780">
    <property type="entry name" value="N-terminal domain of ligase-like"/>
    <property type="match status" value="1"/>
</dbReference>
<dbReference type="GO" id="GO:0016405">
    <property type="term" value="F:CoA-ligase activity"/>
    <property type="evidence" value="ECO:0007669"/>
    <property type="project" value="TreeGrafter"/>
</dbReference>
<dbReference type="PANTHER" id="PTHR24096:SF149">
    <property type="entry name" value="AMP-BINDING DOMAIN-CONTAINING PROTEIN-RELATED"/>
    <property type="match status" value="1"/>
</dbReference>
<feature type="domain" description="AMP-dependent synthetase/ligase" evidence="3">
    <location>
        <begin position="42"/>
        <end position="398"/>
    </location>
</feature>
<dbReference type="InterPro" id="IPR025110">
    <property type="entry name" value="AMP-bd_C"/>
</dbReference>
<dbReference type="GO" id="GO:0019748">
    <property type="term" value="P:secondary metabolic process"/>
    <property type="evidence" value="ECO:0007669"/>
    <property type="project" value="TreeGrafter"/>
</dbReference>
<evidence type="ECO:0000256" key="1">
    <source>
        <dbReference type="ARBA" id="ARBA00006432"/>
    </source>
</evidence>
<dbReference type="Pfam" id="PF13193">
    <property type="entry name" value="AMP-binding_C"/>
    <property type="match status" value="1"/>
</dbReference>
<protein>
    <submittedName>
        <fullName evidence="5">Putative acyl-coenzyme A synthetase</fullName>
    </submittedName>
</protein>
<evidence type="ECO:0000313" key="5">
    <source>
        <dbReference type="EMBL" id="TVY83939.1"/>
    </source>
</evidence>
<comment type="similarity">
    <text evidence="1">Belongs to the ATP-dependent AMP-binding enzyme family.</text>
</comment>
<keyword evidence="6" id="KW-1185">Reference proteome</keyword>
<dbReference type="Proteomes" id="UP000469558">
    <property type="component" value="Unassembled WGS sequence"/>
</dbReference>
<dbReference type="Pfam" id="PF00501">
    <property type="entry name" value="AMP-binding"/>
    <property type="match status" value="1"/>
</dbReference>
<evidence type="ECO:0000256" key="2">
    <source>
        <dbReference type="ARBA" id="ARBA00022598"/>
    </source>
</evidence>
<proteinExistence type="inferred from homology"/>